<dbReference type="InterPro" id="IPR011646">
    <property type="entry name" value="KAP_P-loop"/>
</dbReference>
<dbReference type="EMBL" id="RSCM01000006">
    <property type="protein sequence ID" value="RUS96814.1"/>
    <property type="molecule type" value="Genomic_DNA"/>
</dbReference>
<name>A0A3S1A9Z4_ANAVA</name>
<evidence type="ECO:0000313" key="3">
    <source>
        <dbReference type="Proteomes" id="UP000276103"/>
    </source>
</evidence>
<evidence type="ECO:0000259" key="1">
    <source>
        <dbReference type="Pfam" id="PF07693"/>
    </source>
</evidence>
<comment type="caution">
    <text evidence="2">The sequence shown here is derived from an EMBL/GenBank/DDBJ whole genome shotgun (WGS) entry which is preliminary data.</text>
</comment>
<dbReference type="AlphaFoldDB" id="A0A3S1A9Z4"/>
<feature type="domain" description="KAP NTPase" evidence="1">
    <location>
        <begin position="11"/>
        <end position="248"/>
    </location>
</feature>
<dbReference type="Proteomes" id="UP000276103">
    <property type="component" value="Unassembled WGS sequence"/>
</dbReference>
<protein>
    <recommendedName>
        <fullName evidence="1">KAP NTPase domain-containing protein</fullName>
    </recommendedName>
</protein>
<accession>A0A3S1A9Z4</accession>
<dbReference type="OrthoDB" id="396512at2"/>
<organism evidence="2 3">
    <name type="scientific">Trichormus variabilis SAG 1403-4b</name>
    <dbReference type="NCBI Taxonomy" id="447716"/>
    <lineage>
        <taxon>Bacteria</taxon>
        <taxon>Bacillati</taxon>
        <taxon>Cyanobacteriota</taxon>
        <taxon>Cyanophyceae</taxon>
        <taxon>Nostocales</taxon>
        <taxon>Nostocaceae</taxon>
        <taxon>Trichormus</taxon>
    </lineage>
</organism>
<keyword evidence="3" id="KW-1185">Reference proteome</keyword>
<dbReference type="Pfam" id="PF07693">
    <property type="entry name" value="KAP_NTPase"/>
    <property type="match status" value="1"/>
</dbReference>
<dbReference type="InterPro" id="IPR027417">
    <property type="entry name" value="P-loop_NTPase"/>
</dbReference>
<dbReference type="RefSeq" id="WP_127054008.1">
    <property type="nucleotide sequence ID" value="NZ_RSCM01000006.1"/>
</dbReference>
<evidence type="ECO:0000313" key="2">
    <source>
        <dbReference type="EMBL" id="RUS96814.1"/>
    </source>
</evidence>
<dbReference type="SUPFAM" id="SSF52540">
    <property type="entry name" value="P-loop containing nucleoside triphosphate hydrolases"/>
    <property type="match status" value="1"/>
</dbReference>
<reference evidence="2 3" key="1">
    <citation type="journal article" date="2019" name="Genome Biol. Evol.">
        <title>Day and night: Metabolic profiles and evolutionary relationships of six axenic non-marine cyanobacteria.</title>
        <authorList>
            <person name="Will S.E."/>
            <person name="Henke P."/>
            <person name="Boedeker C."/>
            <person name="Huang S."/>
            <person name="Brinkmann H."/>
            <person name="Rohde M."/>
            <person name="Jarek M."/>
            <person name="Friedl T."/>
            <person name="Seufert S."/>
            <person name="Schumacher M."/>
            <person name="Overmann J."/>
            <person name="Neumann-Schaal M."/>
            <person name="Petersen J."/>
        </authorList>
    </citation>
    <scope>NUCLEOTIDE SEQUENCE [LARGE SCALE GENOMIC DNA]</scope>
    <source>
        <strain evidence="2 3">SAG 1403-4b</strain>
    </source>
</reference>
<gene>
    <name evidence="2" type="ORF">DSM107003_22200</name>
</gene>
<proteinExistence type="predicted"/>
<dbReference type="Gene3D" id="3.40.50.300">
    <property type="entry name" value="P-loop containing nucleotide triphosphate hydrolases"/>
    <property type="match status" value="1"/>
</dbReference>
<sequence length="640" mass="75422">MNSHIEEYLDYYFSLSHAPGFAVLLKGQWGSGKTWFIKKYREQLKKDNQKCLYVSLYGMTKFSEIEDTFFQQLHPILSSHGMAITGKIFKGLLKGTLKIDLDGDSKEDGRLSIQVPDINIPDYLKNTDKSILIFDDLERCQIDISNIMGYINYFVEQQDLKVVIVANEDEISKKDSKYGTIKEKLIGKTFSINPDFDGALEDFIRSIQNLDTKEFLVQNTELIRKIYEKAECDNLRILKQIVLDFERIFNELPEKVKSKPEAMKDILEILIVFSIEIRRATISAKDVSKLSEEYVSLMSKRMSSNLSNQVSSLDSQDNSEELSQIQKILFRYTEINLNELFPSELWWQTFFDKGILDTQELNQSIFNSKYFQDENTPPWIRLWHFQYLTDDEFDKWLKTVESEYTERKFLDFGVIKHITGLLLNLSNLGLFCKNKEEIIHDSKLYINWLKDNNQLEIAFTSFMSSNELPFDTGYKGLGFQGINLKEFQEFCSYFDEVRELVTLENMLSDAQDLLDIMQTDIWKFKHMICISNNHDWEIQEQRYYEIPILQYIDSAQFIHKLLSMKFDDQRVVFWILTTRYKLVDVYQKLLEELQWLKSVRSLLLDEATRRKGKVSGYRLNFLTEHYLNDVIEKLEAKETG</sequence>